<accession>A0A517L0N7</accession>
<dbReference type="EMBL" id="CP042187">
    <property type="protein sequence ID" value="QDS69189.1"/>
    <property type="molecule type" value="Genomic_DNA"/>
</dbReference>
<dbReference type="SUPFAM" id="SSF56214">
    <property type="entry name" value="4'-phosphopantetheinyl transferase"/>
    <property type="match status" value="1"/>
</dbReference>
<dbReference type="GO" id="GO:0008897">
    <property type="term" value="F:holo-[acyl-carrier-protein] synthase activity"/>
    <property type="evidence" value="ECO:0007669"/>
    <property type="project" value="InterPro"/>
</dbReference>
<reference evidence="1 2" key="1">
    <citation type="submission" date="2019-07" db="EMBL/GenBank/DDBJ databases">
        <title>Finished genome of Venturia effusa.</title>
        <authorList>
            <person name="Young C.A."/>
            <person name="Cox M.P."/>
            <person name="Ganley A.R.D."/>
            <person name="David W.J."/>
        </authorList>
    </citation>
    <scope>NUCLEOTIDE SEQUENCE [LARGE SCALE GENOMIC DNA]</scope>
    <source>
        <strain evidence="2">albino</strain>
    </source>
</reference>
<protein>
    <submittedName>
        <fullName evidence="1">Uncharacterized protein</fullName>
    </submittedName>
</protein>
<dbReference type="Gene3D" id="3.90.470.20">
    <property type="entry name" value="4'-phosphopantetheinyl transferase domain"/>
    <property type="match status" value="1"/>
</dbReference>
<sequence>MECIQRTRLLGLTGNQKQHFANFVAGRWAAKEAIIKSAPPGRKLTLHDVMVIRFSGTDADKPRGIILTVDCAAEFEAIRKYNRSYLAETASPMLVNVEDNSTSHHASKESVEIGSKKRISHHDINGQEVRLSISHDGAYATAVAIAQLDDRWSLAAEQRIVRRPASGTAEFEAGDHAF</sequence>
<keyword evidence="2" id="KW-1185">Reference proteome</keyword>
<dbReference type="GO" id="GO:0000287">
    <property type="term" value="F:magnesium ion binding"/>
    <property type="evidence" value="ECO:0007669"/>
    <property type="project" value="InterPro"/>
</dbReference>
<evidence type="ECO:0000313" key="1">
    <source>
        <dbReference type="EMBL" id="QDS69189.1"/>
    </source>
</evidence>
<gene>
    <name evidence="1" type="ORF">FKW77_000053</name>
</gene>
<dbReference type="InterPro" id="IPR037143">
    <property type="entry name" value="4-PPantetheinyl_Trfase_dom_sf"/>
</dbReference>
<dbReference type="OrthoDB" id="15433at2759"/>
<name>A0A517L0N7_9PEZI</name>
<proteinExistence type="predicted"/>
<organism evidence="1 2">
    <name type="scientific">Venturia effusa</name>
    <dbReference type="NCBI Taxonomy" id="50376"/>
    <lineage>
        <taxon>Eukaryota</taxon>
        <taxon>Fungi</taxon>
        <taxon>Dikarya</taxon>
        <taxon>Ascomycota</taxon>
        <taxon>Pezizomycotina</taxon>
        <taxon>Dothideomycetes</taxon>
        <taxon>Pleosporomycetidae</taxon>
        <taxon>Venturiales</taxon>
        <taxon>Venturiaceae</taxon>
        <taxon>Venturia</taxon>
    </lineage>
</organism>
<dbReference type="Proteomes" id="UP000316270">
    <property type="component" value="Chromosome 3"/>
</dbReference>
<evidence type="ECO:0000313" key="2">
    <source>
        <dbReference type="Proteomes" id="UP000316270"/>
    </source>
</evidence>
<dbReference type="AlphaFoldDB" id="A0A517L0N7"/>